<sequence length="157" mass="17962">MLLLYHHVSGGGSIGMCNKSFPPHVTVSKCLFDQIAFFHVFAVSSTWLVVNCEWDTAKSYPVNRFSHLSCASLVHIFQTILKKNVLPLESYVLLCWFIRKISKYKINILTFVVITGQIKNWCEYFYTALYIMDLLQTIMEAGEVIVLQASQVLCTKL</sequence>
<organism evidence="1 2">
    <name type="scientific">Characodon lateralis</name>
    <dbReference type="NCBI Taxonomy" id="208331"/>
    <lineage>
        <taxon>Eukaryota</taxon>
        <taxon>Metazoa</taxon>
        <taxon>Chordata</taxon>
        <taxon>Craniata</taxon>
        <taxon>Vertebrata</taxon>
        <taxon>Euteleostomi</taxon>
        <taxon>Actinopterygii</taxon>
        <taxon>Neopterygii</taxon>
        <taxon>Teleostei</taxon>
        <taxon>Neoteleostei</taxon>
        <taxon>Acanthomorphata</taxon>
        <taxon>Ovalentaria</taxon>
        <taxon>Atherinomorphae</taxon>
        <taxon>Cyprinodontiformes</taxon>
        <taxon>Goodeidae</taxon>
        <taxon>Characodon</taxon>
    </lineage>
</organism>
<keyword evidence="2" id="KW-1185">Reference proteome</keyword>
<gene>
    <name evidence="1" type="ORF">CHARACLAT_004675</name>
</gene>
<evidence type="ECO:0000313" key="2">
    <source>
        <dbReference type="Proteomes" id="UP001352852"/>
    </source>
</evidence>
<comment type="caution">
    <text evidence="1">The sequence shown here is derived from an EMBL/GenBank/DDBJ whole genome shotgun (WGS) entry which is preliminary data.</text>
</comment>
<accession>A0ABU7CVI1</accession>
<protein>
    <submittedName>
        <fullName evidence="1">Uncharacterized protein</fullName>
    </submittedName>
</protein>
<dbReference type="EMBL" id="JAHUTJ010008415">
    <property type="protein sequence ID" value="MED6266692.1"/>
    <property type="molecule type" value="Genomic_DNA"/>
</dbReference>
<evidence type="ECO:0000313" key="1">
    <source>
        <dbReference type="EMBL" id="MED6266692.1"/>
    </source>
</evidence>
<dbReference type="Proteomes" id="UP001352852">
    <property type="component" value="Unassembled WGS sequence"/>
</dbReference>
<reference evidence="1 2" key="1">
    <citation type="submission" date="2021-06" db="EMBL/GenBank/DDBJ databases">
        <authorList>
            <person name="Palmer J.M."/>
        </authorList>
    </citation>
    <scope>NUCLEOTIDE SEQUENCE [LARGE SCALE GENOMIC DNA]</scope>
    <source>
        <strain evidence="1 2">CL_MEX2019</strain>
        <tissue evidence="1">Muscle</tissue>
    </source>
</reference>
<proteinExistence type="predicted"/>
<name>A0ABU7CVI1_9TELE</name>